<reference evidence="1" key="1">
    <citation type="journal article" date="2023" name="Mol. Biol. Evol.">
        <title>Third-Generation Sequencing Reveals the Adaptive Role of the Epigenome in Three Deep-Sea Polychaetes.</title>
        <authorList>
            <person name="Perez M."/>
            <person name="Aroh O."/>
            <person name="Sun Y."/>
            <person name="Lan Y."/>
            <person name="Juniper S.K."/>
            <person name="Young C.R."/>
            <person name="Angers B."/>
            <person name="Qian P.Y."/>
        </authorList>
    </citation>
    <scope>NUCLEOTIDE SEQUENCE</scope>
    <source>
        <strain evidence="1">P08H-3</strain>
    </source>
</reference>
<name>A0AAD9J605_9ANNE</name>
<dbReference type="EMBL" id="JAODUP010000617">
    <property type="protein sequence ID" value="KAK2146300.1"/>
    <property type="molecule type" value="Genomic_DNA"/>
</dbReference>
<sequence length="62" mass="7274">RQKDIISWQTRCRQQGGTCEYCDQYTPELIRERFIVGINDRTLMTKLINSALSSIMSRKSMC</sequence>
<gene>
    <name evidence="1" type="ORF">LSH36_617g01001</name>
</gene>
<dbReference type="Proteomes" id="UP001208570">
    <property type="component" value="Unassembled WGS sequence"/>
</dbReference>
<protein>
    <submittedName>
        <fullName evidence="1">Uncharacterized protein</fullName>
    </submittedName>
</protein>
<proteinExistence type="predicted"/>
<dbReference type="AlphaFoldDB" id="A0AAD9J605"/>
<organism evidence="1 2">
    <name type="scientific">Paralvinella palmiformis</name>
    <dbReference type="NCBI Taxonomy" id="53620"/>
    <lineage>
        <taxon>Eukaryota</taxon>
        <taxon>Metazoa</taxon>
        <taxon>Spiralia</taxon>
        <taxon>Lophotrochozoa</taxon>
        <taxon>Annelida</taxon>
        <taxon>Polychaeta</taxon>
        <taxon>Sedentaria</taxon>
        <taxon>Canalipalpata</taxon>
        <taxon>Terebellida</taxon>
        <taxon>Terebelliformia</taxon>
        <taxon>Alvinellidae</taxon>
        <taxon>Paralvinella</taxon>
    </lineage>
</organism>
<feature type="non-terminal residue" evidence="1">
    <location>
        <position position="1"/>
    </location>
</feature>
<evidence type="ECO:0000313" key="2">
    <source>
        <dbReference type="Proteomes" id="UP001208570"/>
    </source>
</evidence>
<comment type="caution">
    <text evidence="1">The sequence shown here is derived from an EMBL/GenBank/DDBJ whole genome shotgun (WGS) entry which is preliminary data.</text>
</comment>
<keyword evidence="2" id="KW-1185">Reference proteome</keyword>
<accession>A0AAD9J605</accession>
<evidence type="ECO:0000313" key="1">
    <source>
        <dbReference type="EMBL" id="KAK2146300.1"/>
    </source>
</evidence>